<evidence type="ECO:0000313" key="3">
    <source>
        <dbReference type="Proteomes" id="UP000034664"/>
    </source>
</evidence>
<feature type="transmembrane region" description="Helical" evidence="1">
    <location>
        <begin position="6"/>
        <end position="24"/>
    </location>
</feature>
<sequence>MTTWQQIIILIYGVLGLVGSFRSYRECKKKGNAYGLTPQYYIYGAFVYGDMVVFGIFWLLVGMVTFVLQDWLLFLLTQSLFWLVRSVGETIYWFNEQFSTKNRNHPASLPGFHIFKDDSIWYVYQIVAQLITVITLITSVILIPLWLKSLGILDS</sequence>
<feature type="transmembrane region" description="Helical" evidence="1">
    <location>
        <begin position="72"/>
        <end position="94"/>
    </location>
</feature>
<evidence type="ECO:0000313" key="2">
    <source>
        <dbReference type="EMBL" id="KKR71918.1"/>
    </source>
</evidence>
<feature type="transmembrane region" description="Helical" evidence="1">
    <location>
        <begin position="122"/>
        <end position="147"/>
    </location>
</feature>
<dbReference type="Proteomes" id="UP000034664">
    <property type="component" value="Unassembled WGS sequence"/>
</dbReference>
<proteinExistence type="predicted"/>
<name>A0A0G0T4C9_9BACT</name>
<keyword evidence="1" id="KW-1133">Transmembrane helix</keyword>
<feature type="transmembrane region" description="Helical" evidence="1">
    <location>
        <begin position="45"/>
        <end position="66"/>
    </location>
</feature>
<dbReference type="AlphaFoldDB" id="A0A0G0T4C9"/>
<protein>
    <submittedName>
        <fullName evidence="2">Uncharacterized protein</fullName>
    </submittedName>
</protein>
<keyword evidence="1" id="KW-0812">Transmembrane</keyword>
<keyword evidence="1" id="KW-0472">Membrane</keyword>
<evidence type="ECO:0000256" key="1">
    <source>
        <dbReference type="SAM" id="Phobius"/>
    </source>
</evidence>
<accession>A0A0G0T4C9</accession>
<gene>
    <name evidence="2" type="ORF">UU14_C0016G0038</name>
</gene>
<organism evidence="2 3">
    <name type="scientific">Candidatus Roizmanbacteria bacterium GW2011_GWB1_40_7</name>
    <dbReference type="NCBI Taxonomy" id="1618482"/>
    <lineage>
        <taxon>Bacteria</taxon>
        <taxon>Candidatus Roizmaniibacteriota</taxon>
    </lineage>
</organism>
<reference evidence="2 3" key="1">
    <citation type="journal article" date="2015" name="Nature">
        <title>rRNA introns, odd ribosomes, and small enigmatic genomes across a large radiation of phyla.</title>
        <authorList>
            <person name="Brown C.T."/>
            <person name="Hug L.A."/>
            <person name="Thomas B.C."/>
            <person name="Sharon I."/>
            <person name="Castelle C.J."/>
            <person name="Singh A."/>
            <person name="Wilkins M.J."/>
            <person name="Williams K.H."/>
            <person name="Banfield J.F."/>
        </authorList>
    </citation>
    <scope>NUCLEOTIDE SEQUENCE [LARGE SCALE GENOMIC DNA]</scope>
</reference>
<comment type="caution">
    <text evidence="2">The sequence shown here is derived from an EMBL/GenBank/DDBJ whole genome shotgun (WGS) entry which is preliminary data.</text>
</comment>
<dbReference type="EMBL" id="LBZM01000016">
    <property type="protein sequence ID" value="KKR71918.1"/>
    <property type="molecule type" value="Genomic_DNA"/>
</dbReference>